<dbReference type="PANTHER" id="PTHR44757">
    <property type="entry name" value="DIGUANYLATE CYCLASE DGCP"/>
    <property type="match status" value="1"/>
</dbReference>
<dbReference type="CDD" id="cd00130">
    <property type="entry name" value="PAS"/>
    <property type="match status" value="1"/>
</dbReference>
<keyword evidence="6" id="KW-1185">Reference proteome</keyword>
<dbReference type="SMART" id="SM00267">
    <property type="entry name" value="GGDEF"/>
    <property type="match status" value="1"/>
</dbReference>
<dbReference type="EMBL" id="PXYH01000003">
    <property type="protein sequence ID" value="PSJ46871.1"/>
    <property type="molecule type" value="Genomic_DNA"/>
</dbReference>
<protein>
    <submittedName>
        <fullName evidence="5">GGDEF domain-containing protein</fullName>
    </submittedName>
</protein>
<evidence type="ECO:0000259" key="2">
    <source>
        <dbReference type="PROSITE" id="PS50113"/>
    </source>
</evidence>
<dbReference type="InterPro" id="IPR000014">
    <property type="entry name" value="PAS"/>
</dbReference>
<dbReference type="AlphaFoldDB" id="A0A2P7R9H9"/>
<dbReference type="InterPro" id="IPR029016">
    <property type="entry name" value="GAF-like_dom_sf"/>
</dbReference>
<dbReference type="Pfam" id="PF00989">
    <property type="entry name" value="PAS"/>
    <property type="match status" value="1"/>
</dbReference>
<dbReference type="InterPro" id="IPR052155">
    <property type="entry name" value="Biofilm_reg_signaling"/>
</dbReference>
<proteinExistence type="predicted"/>
<dbReference type="SUPFAM" id="SSF141868">
    <property type="entry name" value="EAL domain-like"/>
    <property type="match status" value="1"/>
</dbReference>
<feature type="domain" description="GGDEF" evidence="4">
    <location>
        <begin position="583"/>
        <end position="725"/>
    </location>
</feature>
<dbReference type="PROSITE" id="PS50112">
    <property type="entry name" value="PAS"/>
    <property type="match status" value="1"/>
</dbReference>
<dbReference type="Gene3D" id="3.20.20.450">
    <property type="entry name" value="EAL domain"/>
    <property type="match status" value="1"/>
</dbReference>
<dbReference type="InterPro" id="IPR001633">
    <property type="entry name" value="EAL_dom"/>
</dbReference>
<dbReference type="Pfam" id="PF00563">
    <property type="entry name" value="EAL"/>
    <property type="match status" value="1"/>
</dbReference>
<dbReference type="InterPro" id="IPR013767">
    <property type="entry name" value="PAS_fold"/>
</dbReference>
<reference evidence="5 6" key="1">
    <citation type="submission" date="2018-03" db="EMBL/GenBank/DDBJ databases">
        <title>The draft genome of Zobellella taiwanensis JCM 13381.</title>
        <authorList>
            <person name="Liu L."/>
            <person name="Li L."/>
            <person name="Wang T."/>
            <person name="Zhang X."/>
            <person name="Liang L."/>
        </authorList>
    </citation>
    <scope>NUCLEOTIDE SEQUENCE [LARGE SCALE GENOMIC DNA]</scope>
    <source>
        <strain evidence="5 6">JCM 13381</strain>
    </source>
</reference>
<dbReference type="OrthoDB" id="9804951at2"/>
<dbReference type="PANTHER" id="PTHR44757:SF2">
    <property type="entry name" value="BIOFILM ARCHITECTURE MAINTENANCE PROTEIN MBAA"/>
    <property type="match status" value="1"/>
</dbReference>
<feature type="domain" description="EAL" evidence="3">
    <location>
        <begin position="732"/>
        <end position="986"/>
    </location>
</feature>
<gene>
    <name evidence="5" type="ORF">C7I36_02900</name>
</gene>
<dbReference type="InterPro" id="IPR000160">
    <property type="entry name" value="GGDEF_dom"/>
</dbReference>
<dbReference type="InterPro" id="IPR029787">
    <property type="entry name" value="Nucleotide_cyclase"/>
</dbReference>
<dbReference type="Gene3D" id="3.30.450.40">
    <property type="match status" value="1"/>
</dbReference>
<dbReference type="CDD" id="cd01949">
    <property type="entry name" value="GGDEF"/>
    <property type="match status" value="1"/>
</dbReference>
<feature type="domain" description="PAC" evidence="2">
    <location>
        <begin position="500"/>
        <end position="551"/>
    </location>
</feature>
<dbReference type="NCBIfam" id="TIGR00254">
    <property type="entry name" value="GGDEF"/>
    <property type="match status" value="1"/>
</dbReference>
<dbReference type="SUPFAM" id="SSF55781">
    <property type="entry name" value="GAF domain-like"/>
    <property type="match status" value="2"/>
</dbReference>
<dbReference type="PROSITE" id="PS50883">
    <property type="entry name" value="EAL"/>
    <property type="match status" value="1"/>
</dbReference>
<dbReference type="Gene3D" id="3.30.450.20">
    <property type="entry name" value="PAS domain"/>
    <property type="match status" value="1"/>
</dbReference>
<dbReference type="InterPro" id="IPR043128">
    <property type="entry name" value="Rev_trsase/Diguanyl_cyclase"/>
</dbReference>
<dbReference type="CDD" id="cd01948">
    <property type="entry name" value="EAL"/>
    <property type="match status" value="1"/>
</dbReference>
<organism evidence="5 6">
    <name type="scientific">Zobellella taiwanensis</name>
    <dbReference type="NCBI Taxonomy" id="347535"/>
    <lineage>
        <taxon>Bacteria</taxon>
        <taxon>Pseudomonadati</taxon>
        <taxon>Pseudomonadota</taxon>
        <taxon>Gammaproteobacteria</taxon>
        <taxon>Aeromonadales</taxon>
        <taxon>Aeromonadaceae</taxon>
        <taxon>Zobellella</taxon>
    </lineage>
</organism>
<evidence type="ECO:0000259" key="4">
    <source>
        <dbReference type="PROSITE" id="PS50887"/>
    </source>
</evidence>
<evidence type="ECO:0000259" key="1">
    <source>
        <dbReference type="PROSITE" id="PS50112"/>
    </source>
</evidence>
<dbReference type="NCBIfam" id="TIGR00229">
    <property type="entry name" value="sensory_box"/>
    <property type="match status" value="1"/>
</dbReference>
<dbReference type="Gene3D" id="3.30.70.270">
    <property type="match status" value="1"/>
</dbReference>
<sequence length="994" mass="110385">MQLPALNQAQHRLCFFRLDPQFRLAPLTPLPIDSLPLPDPAISLLDQLPDADRLRLEQACARGQASRLGLTLAGHRWQCHLAPADRGHWLLSADMGYPTRADELGLLEWQLQQEWDRQPGPLLDRLPALMDTLLGQLQADRVILWRYYDTEELLRPLYSQGLPFVLRPVRGERRYLRTLQQRGGLSYSHCAQQPLLSAFDYLAADGIQHRLDVPLPAGSGQTGLLSLEYSHPRSPVTPADLQFVATIAARVATLLDSAPAGDPLPLDGEGLLARLTPLLCRHTGQDFFNQLMVQLAGLTGAAMALVGLQHSRTDQIRVLTCYRDGQLQAPFSYRLAGTPCSFSHSGSSQVCVYPSGIAARFPEDTLLAEQGFESYIGLSLKDETGLPMGIMALLFRHSLAEPAPLRQLLEQLEPRVRAELLRRRDQEALMVAAAAFETQEGIFITDGRLHIQRVNQAFARMSGYQPESLIGESALALRIDCPHTAGVETITQAIEHKGWWQGEQRLLRADGVELPVSVRFSQMRDGLGVVHHVGCVEDISGQKADKQRIEQMAYFDELTGLHNRRFMVEHIAHTVALAEHESSRGALLLIDLDDFKNINDSLGYASGDSLLGQVAERLGAFCRQQEGSSLARIGSDEFLLLCPNLGHGFTAAKTRAEQLANALREQFLLPFQLDGLRLHLSASLGVSLFPVAGLELEEYMRQADTANHMAKRIAPGSHVFFSQEMADEVQERLRLSNALQQALKDQELELHFQPQFGVSDNRRLGVEALLRWQPPGRKAVPPGHFIPVAEETSLICDIGDWVLRQACARIQDWQREGVDAGRVSVNISARHFHSQDFVSRLALLLQQFPASPGRLTLEVTEGVILENLQESRARMSQIKALGVGLSIDDFGTGYSSFAYLRELPVDEIKLDRSFIQHIDQRPQDKAIIACLLELAAILQLTVVAEGVETEQQLASLAELGCPAYQGFLRARPMTEPQLRSWLAQQKNEKGVGVN</sequence>
<dbReference type="Proteomes" id="UP000242181">
    <property type="component" value="Unassembled WGS sequence"/>
</dbReference>
<dbReference type="Pfam" id="PF00990">
    <property type="entry name" value="GGDEF"/>
    <property type="match status" value="1"/>
</dbReference>
<dbReference type="SMART" id="SM00052">
    <property type="entry name" value="EAL"/>
    <property type="match status" value="1"/>
</dbReference>
<dbReference type="SMART" id="SM00091">
    <property type="entry name" value="PAS"/>
    <property type="match status" value="1"/>
</dbReference>
<dbReference type="RefSeq" id="WP_106452234.1">
    <property type="nucleotide sequence ID" value="NZ_PXYH01000003.1"/>
</dbReference>
<dbReference type="InterPro" id="IPR000700">
    <property type="entry name" value="PAS-assoc_C"/>
</dbReference>
<evidence type="ECO:0000313" key="6">
    <source>
        <dbReference type="Proteomes" id="UP000242181"/>
    </source>
</evidence>
<comment type="caution">
    <text evidence="5">The sequence shown here is derived from an EMBL/GenBank/DDBJ whole genome shotgun (WGS) entry which is preliminary data.</text>
</comment>
<accession>A0A2P7R9H9</accession>
<name>A0A2P7R9H9_9GAMM</name>
<dbReference type="PROSITE" id="PS50887">
    <property type="entry name" value="GGDEF"/>
    <property type="match status" value="1"/>
</dbReference>
<dbReference type="InterPro" id="IPR035919">
    <property type="entry name" value="EAL_sf"/>
</dbReference>
<dbReference type="InterPro" id="IPR003018">
    <property type="entry name" value="GAF"/>
</dbReference>
<feature type="domain" description="PAS" evidence="1">
    <location>
        <begin position="426"/>
        <end position="475"/>
    </location>
</feature>
<dbReference type="GO" id="GO:0006355">
    <property type="term" value="P:regulation of DNA-templated transcription"/>
    <property type="evidence" value="ECO:0007669"/>
    <property type="project" value="InterPro"/>
</dbReference>
<dbReference type="InterPro" id="IPR035965">
    <property type="entry name" value="PAS-like_dom_sf"/>
</dbReference>
<dbReference type="SUPFAM" id="SSF55785">
    <property type="entry name" value="PYP-like sensor domain (PAS domain)"/>
    <property type="match status" value="1"/>
</dbReference>
<dbReference type="SUPFAM" id="SSF55073">
    <property type="entry name" value="Nucleotide cyclase"/>
    <property type="match status" value="1"/>
</dbReference>
<evidence type="ECO:0000259" key="3">
    <source>
        <dbReference type="PROSITE" id="PS50883"/>
    </source>
</evidence>
<dbReference type="Pfam" id="PF01590">
    <property type="entry name" value="GAF"/>
    <property type="match status" value="1"/>
</dbReference>
<dbReference type="PROSITE" id="PS50113">
    <property type="entry name" value="PAC"/>
    <property type="match status" value="1"/>
</dbReference>
<evidence type="ECO:0000313" key="5">
    <source>
        <dbReference type="EMBL" id="PSJ46871.1"/>
    </source>
</evidence>